<evidence type="ECO:0000256" key="1">
    <source>
        <dbReference type="ARBA" id="ARBA00004323"/>
    </source>
</evidence>
<keyword evidence="4" id="KW-0735">Signal-anchor</keyword>
<feature type="region of interest" description="Disordered" evidence="6">
    <location>
        <begin position="1"/>
        <end position="70"/>
    </location>
</feature>
<keyword evidence="7" id="KW-1133">Transmembrane helix</keyword>
<keyword evidence="7" id="KW-0472">Membrane</keyword>
<keyword evidence="7" id="KW-0812">Transmembrane</keyword>
<comment type="caution">
    <text evidence="8">The sequence shown here is derived from an EMBL/GenBank/DDBJ whole genome shotgun (WGS) entry which is preliminary data.</text>
</comment>
<evidence type="ECO:0000256" key="3">
    <source>
        <dbReference type="ARBA" id="ARBA00022679"/>
    </source>
</evidence>
<feature type="compositionally biased region" description="Polar residues" evidence="6">
    <location>
        <begin position="140"/>
        <end position="149"/>
    </location>
</feature>
<dbReference type="PANTHER" id="PTHR31311:SF13">
    <property type="entry name" value="XYLOGLUCAN 6-XYLOSYLTRANSFERASE 5-RELATED"/>
    <property type="match status" value="1"/>
</dbReference>
<feature type="region of interest" description="Disordered" evidence="6">
    <location>
        <begin position="127"/>
        <end position="157"/>
    </location>
</feature>
<protein>
    <recommendedName>
        <fullName evidence="10">Xyloglucan 6-xylosyltransferase</fullName>
    </recommendedName>
</protein>
<dbReference type="Proteomes" id="UP000824890">
    <property type="component" value="Unassembled WGS sequence"/>
</dbReference>
<evidence type="ECO:0000313" key="8">
    <source>
        <dbReference type="EMBL" id="KAH0938489.1"/>
    </source>
</evidence>
<evidence type="ECO:0000313" key="9">
    <source>
        <dbReference type="Proteomes" id="UP000824890"/>
    </source>
</evidence>
<dbReference type="InterPro" id="IPR008630">
    <property type="entry name" value="Glyco_trans_34"/>
</dbReference>
<keyword evidence="5" id="KW-0333">Golgi apparatus</keyword>
<evidence type="ECO:0008006" key="10">
    <source>
        <dbReference type="Google" id="ProtNLM"/>
    </source>
</evidence>
<name>A0ABQ8EA00_BRANA</name>
<sequence length="418" mass="47244">ERERESVFRKRSNLDGRRNSLSEVQRERGEKMSSPAHIRPSGSGGGVLPTSTVSNGGGGGRSGRGALPRGRQMQKTFNNIKITILCGFVTILVLRGTIGVGNLGSSNADAVNQNIIEETNRILAEIRSDSDPTDLDSPQETEMSPNETYSLGPKVTDWDGQRKPCDNPIGDHYLLKSVKNKIDYCRLHGIEIVYNMAHLDKELAGYWAKLPMIRRLMLSHPEKSWIALNTGSFLLRNCQWSLDLLDAWAPMGPKGVIRDEAGKVLTGYLKGRPAFEADDQSALIYLLLSQKDMWMEKVFVENQYYLHGFWEGLVDRYEEMVEKYHPGLGDERWPFVTHFVGCKPCGSYADYAVERCLKSMERAFNFADNQVLKLYGFGHRGLLSPKIKRIRNETVTPLEFVGKFDIRRTVQVETKLHN</sequence>
<keyword evidence="9" id="KW-1185">Reference proteome</keyword>
<dbReference type="PANTHER" id="PTHR31311">
    <property type="entry name" value="XYLOGLUCAN 6-XYLOSYLTRANSFERASE 5-RELATED-RELATED"/>
    <property type="match status" value="1"/>
</dbReference>
<evidence type="ECO:0000256" key="6">
    <source>
        <dbReference type="SAM" id="MobiDB-lite"/>
    </source>
</evidence>
<feature type="compositionally biased region" description="Basic and acidic residues" evidence="6">
    <location>
        <begin position="1"/>
        <end position="31"/>
    </location>
</feature>
<reference evidence="8 9" key="1">
    <citation type="submission" date="2021-05" db="EMBL/GenBank/DDBJ databases">
        <title>Genome Assembly of Synthetic Allotetraploid Brassica napus Reveals Homoeologous Exchanges between Subgenomes.</title>
        <authorList>
            <person name="Davis J.T."/>
        </authorList>
    </citation>
    <scope>NUCLEOTIDE SEQUENCE [LARGE SCALE GENOMIC DNA]</scope>
    <source>
        <strain evidence="9">cv. Da-Ae</strain>
        <tissue evidence="8">Seedling</tissue>
    </source>
</reference>
<comment type="subcellular location">
    <subcellularLocation>
        <location evidence="1">Golgi apparatus membrane</location>
        <topology evidence="1">Single-pass type II membrane protein</topology>
    </subcellularLocation>
</comment>
<evidence type="ECO:0000256" key="4">
    <source>
        <dbReference type="ARBA" id="ARBA00022968"/>
    </source>
</evidence>
<evidence type="ECO:0000256" key="7">
    <source>
        <dbReference type="SAM" id="Phobius"/>
    </source>
</evidence>
<dbReference type="EMBL" id="JAGKQM010000002">
    <property type="protein sequence ID" value="KAH0938489.1"/>
    <property type="molecule type" value="Genomic_DNA"/>
</dbReference>
<keyword evidence="2" id="KW-0328">Glycosyltransferase</keyword>
<dbReference type="Pfam" id="PF05637">
    <property type="entry name" value="Glyco_transf_34"/>
    <property type="match status" value="1"/>
</dbReference>
<feature type="non-terminal residue" evidence="8">
    <location>
        <position position="1"/>
    </location>
</feature>
<keyword evidence="3" id="KW-0808">Transferase</keyword>
<evidence type="ECO:0000256" key="5">
    <source>
        <dbReference type="ARBA" id="ARBA00023034"/>
    </source>
</evidence>
<accession>A0ABQ8EA00</accession>
<gene>
    <name evidence="8" type="ORF">HID58_005950</name>
</gene>
<proteinExistence type="predicted"/>
<organism evidence="8 9">
    <name type="scientific">Brassica napus</name>
    <name type="common">Rape</name>
    <dbReference type="NCBI Taxonomy" id="3708"/>
    <lineage>
        <taxon>Eukaryota</taxon>
        <taxon>Viridiplantae</taxon>
        <taxon>Streptophyta</taxon>
        <taxon>Embryophyta</taxon>
        <taxon>Tracheophyta</taxon>
        <taxon>Spermatophyta</taxon>
        <taxon>Magnoliopsida</taxon>
        <taxon>eudicotyledons</taxon>
        <taxon>Gunneridae</taxon>
        <taxon>Pentapetalae</taxon>
        <taxon>rosids</taxon>
        <taxon>malvids</taxon>
        <taxon>Brassicales</taxon>
        <taxon>Brassicaceae</taxon>
        <taxon>Brassiceae</taxon>
        <taxon>Brassica</taxon>
    </lineage>
</organism>
<evidence type="ECO:0000256" key="2">
    <source>
        <dbReference type="ARBA" id="ARBA00022676"/>
    </source>
</evidence>
<feature type="transmembrane region" description="Helical" evidence="7">
    <location>
        <begin position="79"/>
        <end position="98"/>
    </location>
</feature>